<dbReference type="PANTHER" id="PTHR47966:SF65">
    <property type="entry name" value="ASPARTIC-TYPE ENDOPEPTIDASE"/>
    <property type="match status" value="1"/>
</dbReference>
<feature type="chain" id="PRO_5040168012" description="Peptidase A1 domain-containing protein" evidence="7">
    <location>
        <begin position="20"/>
        <end position="526"/>
    </location>
</feature>
<evidence type="ECO:0000313" key="10">
    <source>
        <dbReference type="Proteomes" id="UP000745764"/>
    </source>
</evidence>
<dbReference type="PROSITE" id="PS00141">
    <property type="entry name" value="ASP_PROTEASE"/>
    <property type="match status" value="1"/>
</dbReference>
<dbReference type="Gene3D" id="2.40.70.10">
    <property type="entry name" value="Acid Proteases"/>
    <property type="match status" value="2"/>
</dbReference>
<sequence>MKFATRAIPLVLSASTALAAGTLEFSLGSERRSHFPDIAERDVKGTSESALSTNYANSVGMRYLVNLTVGTPPQPQTVLIDTGSSDTIFVAADASFCSGKSKSHCPGGTYNTSASSTFKMLSPDGIDAHYGVNATATSGEGGIDADLVTDVIQVGNIIVGGAHFGVAHQMDGKFLGNGDYVGLLGLANTLQEAVKPGQPKYPTFVESLVGAGAIASRVFSLYLNEVSSYGSILFGGVDTEKYTGDLMTLNFRPLVLTTGESLVSYSFMRMEEVSMTHEDGTQTALIVSSGPKLNVIPDSGTSTWNVPTDVYNTVVNMTGVTVSGSNAALPCSQIPNKTTFTFTFSGNGENKAKLEVPLSSFFIPASRADGKGVVRMGGQDMCLLMVAPSNPSSGVLLMGDPVLRAGYWVFDMDNGQISIAQARLSSTSSNIVAVEAGPHGIMNATRQPSGLAANQTEQVAKTATASVSFSLSTAASAVGQTSGPQSTVLSGGAVGSMLDVTAMMSLASALLLSVTFGAFFVVNIVC</sequence>
<dbReference type="GO" id="GO:0006508">
    <property type="term" value="P:proteolysis"/>
    <property type="evidence" value="ECO:0007669"/>
    <property type="project" value="UniProtKB-KW"/>
</dbReference>
<evidence type="ECO:0000259" key="8">
    <source>
        <dbReference type="PROSITE" id="PS51767"/>
    </source>
</evidence>
<feature type="transmembrane region" description="Helical" evidence="6">
    <location>
        <begin position="503"/>
        <end position="525"/>
    </location>
</feature>
<evidence type="ECO:0000256" key="2">
    <source>
        <dbReference type="ARBA" id="ARBA00022750"/>
    </source>
</evidence>
<proteinExistence type="inferred from homology"/>
<organism evidence="9 10">
    <name type="scientific">Aureobasidium uvarum</name>
    <dbReference type="NCBI Taxonomy" id="2773716"/>
    <lineage>
        <taxon>Eukaryota</taxon>
        <taxon>Fungi</taxon>
        <taxon>Dikarya</taxon>
        <taxon>Ascomycota</taxon>
        <taxon>Pezizomycotina</taxon>
        <taxon>Dothideomycetes</taxon>
        <taxon>Dothideomycetidae</taxon>
        <taxon>Dothideales</taxon>
        <taxon>Saccotheciaceae</taxon>
        <taxon>Aureobasidium</taxon>
    </lineage>
</organism>
<dbReference type="PANTHER" id="PTHR47966">
    <property type="entry name" value="BETA-SITE APP-CLEAVING ENZYME, ISOFORM A-RELATED"/>
    <property type="match status" value="1"/>
</dbReference>
<dbReference type="GO" id="GO:0004190">
    <property type="term" value="F:aspartic-type endopeptidase activity"/>
    <property type="evidence" value="ECO:0007669"/>
    <property type="project" value="UniProtKB-KW"/>
</dbReference>
<gene>
    <name evidence="9" type="ORF">AWRI4620_LOCUS2930</name>
</gene>
<evidence type="ECO:0000256" key="6">
    <source>
        <dbReference type="SAM" id="Phobius"/>
    </source>
</evidence>
<evidence type="ECO:0000256" key="4">
    <source>
        <dbReference type="PIRSR" id="PIRSR601461-2"/>
    </source>
</evidence>
<dbReference type="InterPro" id="IPR001461">
    <property type="entry name" value="Aspartic_peptidase_A1"/>
</dbReference>
<keyword evidence="7" id="KW-0732">Signal</keyword>
<comment type="similarity">
    <text evidence="1 5">Belongs to the peptidase A1 family.</text>
</comment>
<dbReference type="EMBL" id="CAINUL010000003">
    <property type="protein sequence ID" value="CAD0108675.1"/>
    <property type="molecule type" value="Genomic_DNA"/>
</dbReference>
<dbReference type="PRINTS" id="PR00792">
    <property type="entry name" value="PEPSIN"/>
</dbReference>
<feature type="disulfide bond" evidence="4">
    <location>
        <begin position="331"/>
        <end position="382"/>
    </location>
</feature>
<evidence type="ECO:0000313" key="9">
    <source>
        <dbReference type="EMBL" id="CAD0108675.1"/>
    </source>
</evidence>
<keyword evidence="4" id="KW-1015">Disulfide bond</keyword>
<keyword evidence="5" id="KW-0378">Hydrolase</keyword>
<keyword evidence="6" id="KW-1133">Transmembrane helix</keyword>
<dbReference type="InterPro" id="IPR033121">
    <property type="entry name" value="PEPTIDASE_A1"/>
</dbReference>
<name>A0A9N8PR66_9PEZI</name>
<feature type="domain" description="Peptidase A1" evidence="8">
    <location>
        <begin position="63"/>
        <end position="420"/>
    </location>
</feature>
<dbReference type="InterPro" id="IPR001969">
    <property type="entry name" value="Aspartic_peptidase_AS"/>
</dbReference>
<dbReference type="OrthoDB" id="771136at2759"/>
<keyword evidence="6" id="KW-0472">Membrane</keyword>
<keyword evidence="6" id="KW-0812">Transmembrane</keyword>
<accession>A0A9N8PR66</accession>
<feature type="active site" evidence="3">
    <location>
        <position position="298"/>
    </location>
</feature>
<dbReference type="InterPro" id="IPR021109">
    <property type="entry name" value="Peptidase_aspartic_dom_sf"/>
</dbReference>
<dbReference type="PROSITE" id="PS51767">
    <property type="entry name" value="PEPTIDASE_A1"/>
    <property type="match status" value="1"/>
</dbReference>
<evidence type="ECO:0000256" key="5">
    <source>
        <dbReference type="RuleBase" id="RU000454"/>
    </source>
</evidence>
<keyword evidence="2 5" id="KW-0064">Aspartyl protease</keyword>
<evidence type="ECO:0000256" key="7">
    <source>
        <dbReference type="SAM" id="SignalP"/>
    </source>
</evidence>
<reference evidence="9" key="1">
    <citation type="submission" date="2020-06" db="EMBL/GenBank/DDBJ databases">
        <authorList>
            <person name="Onetto C."/>
        </authorList>
    </citation>
    <scope>NUCLEOTIDE SEQUENCE</scope>
</reference>
<evidence type="ECO:0000256" key="1">
    <source>
        <dbReference type="ARBA" id="ARBA00007447"/>
    </source>
</evidence>
<dbReference type="Pfam" id="PF00026">
    <property type="entry name" value="Asp"/>
    <property type="match status" value="1"/>
</dbReference>
<dbReference type="Proteomes" id="UP000745764">
    <property type="component" value="Unassembled WGS sequence"/>
</dbReference>
<dbReference type="AlphaFoldDB" id="A0A9N8PR66"/>
<comment type="caution">
    <text evidence="9">The sequence shown here is derived from an EMBL/GenBank/DDBJ whole genome shotgun (WGS) entry which is preliminary data.</text>
</comment>
<feature type="active site" evidence="3">
    <location>
        <position position="81"/>
    </location>
</feature>
<keyword evidence="10" id="KW-1185">Reference proteome</keyword>
<evidence type="ECO:0000256" key="3">
    <source>
        <dbReference type="PIRSR" id="PIRSR601461-1"/>
    </source>
</evidence>
<protein>
    <recommendedName>
        <fullName evidence="8">Peptidase A1 domain-containing protein</fullName>
    </recommendedName>
</protein>
<feature type="signal peptide" evidence="7">
    <location>
        <begin position="1"/>
        <end position="19"/>
    </location>
</feature>
<dbReference type="SUPFAM" id="SSF50630">
    <property type="entry name" value="Acid proteases"/>
    <property type="match status" value="1"/>
</dbReference>
<keyword evidence="5" id="KW-0645">Protease</keyword>